<comment type="caution">
    <text evidence="7">The sequence shown here is derived from an EMBL/GenBank/DDBJ whole genome shotgun (WGS) entry which is preliminary data.</text>
</comment>
<keyword evidence="4" id="KW-0378">Hydrolase</keyword>
<evidence type="ECO:0000313" key="8">
    <source>
        <dbReference type="Proteomes" id="UP000298416"/>
    </source>
</evidence>
<feature type="compositionally biased region" description="Basic and acidic residues" evidence="5">
    <location>
        <begin position="68"/>
        <end position="80"/>
    </location>
</feature>
<comment type="catalytic activity">
    <reaction evidence="4">
        <text>Hydrolysis of (1-&gt;4)-alpha-D-glucosidic linkages in polysaccharides so as to remove successive maltose units from the non-reducing ends of the chains.</text>
        <dbReference type="EC" id="3.2.1.2"/>
    </reaction>
</comment>
<dbReference type="AlphaFoldDB" id="A0A8X8WB71"/>
<keyword evidence="2 4" id="KW-0119">Carbohydrate metabolism</keyword>
<name>A0A8X8WB71_SALSN</name>
<reference evidence="7" key="1">
    <citation type="submission" date="2018-01" db="EMBL/GenBank/DDBJ databases">
        <authorList>
            <person name="Mao J.F."/>
        </authorList>
    </citation>
    <scope>NUCLEOTIDE SEQUENCE</scope>
    <source>
        <strain evidence="7">Huo1</strain>
        <tissue evidence="7">Leaf</tissue>
    </source>
</reference>
<dbReference type="InterPro" id="IPR001554">
    <property type="entry name" value="Glyco_hydro_14"/>
</dbReference>
<feature type="region of interest" description="Disordered" evidence="5">
    <location>
        <begin position="126"/>
        <end position="172"/>
    </location>
</feature>
<reference evidence="7" key="2">
    <citation type="submission" date="2020-08" db="EMBL/GenBank/DDBJ databases">
        <title>Plant Genome Project.</title>
        <authorList>
            <person name="Zhang R.-G."/>
        </authorList>
    </citation>
    <scope>NUCLEOTIDE SEQUENCE</scope>
    <source>
        <strain evidence="7">Huo1</strain>
        <tissue evidence="7">Leaf</tissue>
    </source>
</reference>
<sequence>MNTNANAMNHCFAAATQDLDPQHSPPPPATSTSTQPYHQQPQPQRRLRGFAATNSNSNAAATATPIKSRKERDKEKERTKLRERHRRAITSRMLAGLRQYGNFPLPARADMNDVIAALAREAGWTVEPDGTTYRQTPPPPPIHPQSQSQPPPASHFNSVQQNNSNASNVGVNPVRSVESPLYSGALRNCSVRPSVDCQPSTLRVDENLSPASLDSVVAERDAKLDKYSSASASARDSPECLKTSQLVQDVHCREHGNGLPETSYIPVYVKLATGLISNFCQLMDPEGVKVELQHLRSLNVDGVIVDCWWGIIEAWTPKKYEWAGYREMFNIIREFGMKLQVAMAFHEYGGPDTGGIFISLPQWVLEIGKNNQDIFFTDREGRRNTECLSWGIDKERVLKGRTGIEIYFDFMRSFRTEFDDLFTEGLISAVEVGLGASGELKYPSFSERMGWRYPGIGEFQCHDKYLLQNLQRAAKLRGHSFWGRAPDNAGYYNSKPHETGFFCDSGDYDSYYGRFFRHWYTQVLIDHADNVLSLASLAFEDIQIVVKIPAVYWWYKTSSHAAELTAGFNNPSNQDGYAPLFEVLKNHAVTMKFVISGFQAPYPEIDEALSDPMALNWQVLNSGWDKGLNVAGQNGQPCYNREEFTRLVETAKPRDHPDRRHFSFFAFQQPSPSIQRTICFPEIDYFIKSMHGEVSN</sequence>
<evidence type="ECO:0000256" key="1">
    <source>
        <dbReference type="ARBA" id="ARBA00005652"/>
    </source>
</evidence>
<feature type="domain" description="BES1/BZR1 plant transcription factor N-terminal" evidence="6">
    <location>
        <begin position="67"/>
        <end position="228"/>
    </location>
</feature>
<proteinExistence type="inferred from homology"/>
<feature type="region of interest" description="Disordered" evidence="5">
    <location>
        <begin position="16"/>
        <end position="89"/>
    </location>
</feature>
<dbReference type="PRINTS" id="PR00750">
    <property type="entry name" value="BETAAMYLASE"/>
</dbReference>
<dbReference type="Pfam" id="PF01373">
    <property type="entry name" value="Glyco_hydro_14"/>
    <property type="match status" value="1"/>
</dbReference>
<accession>A0A8X8WB71</accession>
<dbReference type="PANTHER" id="PTHR31352">
    <property type="entry name" value="BETA-AMYLASE 1, CHLOROPLASTIC"/>
    <property type="match status" value="1"/>
</dbReference>
<dbReference type="GO" id="GO:0006355">
    <property type="term" value="P:regulation of DNA-templated transcription"/>
    <property type="evidence" value="ECO:0007669"/>
    <property type="project" value="UniProtKB-ARBA"/>
</dbReference>
<dbReference type="Proteomes" id="UP000298416">
    <property type="component" value="Unassembled WGS sequence"/>
</dbReference>
<dbReference type="Pfam" id="PF05687">
    <property type="entry name" value="BES1_N"/>
    <property type="match status" value="1"/>
</dbReference>
<feature type="compositionally biased region" description="Low complexity" evidence="5">
    <location>
        <begin position="51"/>
        <end position="64"/>
    </location>
</feature>
<keyword evidence="4" id="KW-0326">Glycosidase</keyword>
<protein>
    <recommendedName>
        <fullName evidence="4">Beta-amylase</fullName>
        <ecNumber evidence="4">3.2.1.2</ecNumber>
    </recommendedName>
</protein>
<dbReference type="InterPro" id="IPR008540">
    <property type="entry name" value="BES1_N"/>
</dbReference>
<comment type="similarity">
    <text evidence="1 4">Belongs to the glycosyl hydrolase 14 family.</text>
</comment>
<evidence type="ECO:0000259" key="6">
    <source>
        <dbReference type="Pfam" id="PF05687"/>
    </source>
</evidence>
<evidence type="ECO:0000256" key="2">
    <source>
        <dbReference type="ARBA" id="ARBA00023277"/>
    </source>
</evidence>
<evidence type="ECO:0000256" key="5">
    <source>
        <dbReference type="SAM" id="MobiDB-lite"/>
    </source>
</evidence>
<evidence type="ECO:0000256" key="3">
    <source>
        <dbReference type="ARBA" id="ARBA00023326"/>
    </source>
</evidence>
<dbReference type="GO" id="GO:0000272">
    <property type="term" value="P:polysaccharide catabolic process"/>
    <property type="evidence" value="ECO:0007669"/>
    <property type="project" value="UniProtKB-KW"/>
</dbReference>
<dbReference type="Gene3D" id="3.20.20.80">
    <property type="entry name" value="Glycosidases"/>
    <property type="match status" value="1"/>
</dbReference>
<feature type="compositionally biased region" description="Low complexity" evidence="5">
    <location>
        <begin position="157"/>
        <end position="172"/>
    </location>
</feature>
<dbReference type="SUPFAM" id="SSF51445">
    <property type="entry name" value="(Trans)glycosidases"/>
    <property type="match status" value="1"/>
</dbReference>
<organism evidence="7">
    <name type="scientific">Salvia splendens</name>
    <name type="common">Scarlet sage</name>
    <dbReference type="NCBI Taxonomy" id="180675"/>
    <lineage>
        <taxon>Eukaryota</taxon>
        <taxon>Viridiplantae</taxon>
        <taxon>Streptophyta</taxon>
        <taxon>Embryophyta</taxon>
        <taxon>Tracheophyta</taxon>
        <taxon>Spermatophyta</taxon>
        <taxon>Magnoliopsida</taxon>
        <taxon>eudicotyledons</taxon>
        <taxon>Gunneridae</taxon>
        <taxon>Pentapetalae</taxon>
        <taxon>asterids</taxon>
        <taxon>lamiids</taxon>
        <taxon>Lamiales</taxon>
        <taxon>Lamiaceae</taxon>
        <taxon>Nepetoideae</taxon>
        <taxon>Mentheae</taxon>
        <taxon>Salviinae</taxon>
        <taxon>Salvia</taxon>
        <taxon>Salvia subgen. Calosphace</taxon>
        <taxon>core Calosphace</taxon>
    </lineage>
</organism>
<keyword evidence="8" id="KW-1185">Reference proteome</keyword>
<dbReference type="PANTHER" id="PTHR31352:SF8">
    <property type="entry name" value="BETA-AMYLASE 8"/>
    <property type="match status" value="1"/>
</dbReference>
<dbReference type="GO" id="GO:0016161">
    <property type="term" value="F:beta-amylase activity"/>
    <property type="evidence" value="ECO:0007669"/>
    <property type="project" value="UniProtKB-EC"/>
</dbReference>
<dbReference type="InterPro" id="IPR017853">
    <property type="entry name" value="GH"/>
</dbReference>
<feature type="compositionally biased region" description="Low complexity" evidence="5">
    <location>
        <begin position="30"/>
        <end position="44"/>
    </location>
</feature>
<dbReference type="EC" id="3.2.1.2" evidence="4"/>
<gene>
    <name evidence="7" type="ORF">SASPL_149140</name>
</gene>
<feature type="compositionally biased region" description="Pro residues" evidence="5">
    <location>
        <begin position="136"/>
        <end position="153"/>
    </location>
</feature>
<evidence type="ECO:0000256" key="4">
    <source>
        <dbReference type="RuleBase" id="RU000509"/>
    </source>
</evidence>
<dbReference type="EMBL" id="PNBA02000019">
    <property type="protein sequence ID" value="KAG6391386.1"/>
    <property type="molecule type" value="Genomic_DNA"/>
</dbReference>
<keyword evidence="3 4" id="KW-0624">Polysaccharide degradation</keyword>
<evidence type="ECO:0000313" key="7">
    <source>
        <dbReference type="EMBL" id="KAG6391386.1"/>
    </source>
</evidence>